<proteinExistence type="predicted"/>
<organism evidence="6 7">
    <name type="scientific">Paraburkholderia strydomiana</name>
    <dbReference type="NCBI Taxonomy" id="1245417"/>
    <lineage>
        <taxon>Bacteria</taxon>
        <taxon>Pseudomonadati</taxon>
        <taxon>Pseudomonadota</taxon>
        <taxon>Betaproteobacteria</taxon>
        <taxon>Burkholderiales</taxon>
        <taxon>Burkholderiaceae</taxon>
        <taxon>Paraburkholderia</taxon>
    </lineage>
</organism>
<evidence type="ECO:0000313" key="6">
    <source>
        <dbReference type="EMBL" id="MFM0448269.1"/>
    </source>
</evidence>
<keyword evidence="3 4" id="KW-0472">Membrane</keyword>
<feature type="transmembrane region" description="Helical" evidence="4">
    <location>
        <begin position="56"/>
        <end position="76"/>
    </location>
</feature>
<accession>A0ABW9CBW0</accession>
<feature type="transmembrane region" description="Helical" evidence="4">
    <location>
        <begin position="20"/>
        <end position="44"/>
    </location>
</feature>
<evidence type="ECO:0000256" key="3">
    <source>
        <dbReference type="ARBA" id="ARBA00023136"/>
    </source>
</evidence>
<dbReference type="InterPro" id="IPR036259">
    <property type="entry name" value="MFS_trans_sf"/>
</dbReference>
<keyword evidence="1 4" id="KW-0812">Transmembrane</keyword>
<dbReference type="Gene3D" id="1.20.1250.20">
    <property type="entry name" value="MFS general substrate transporter like domains"/>
    <property type="match status" value="2"/>
</dbReference>
<evidence type="ECO:0000256" key="1">
    <source>
        <dbReference type="ARBA" id="ARBA00022692"/>
    </source>
</evidence>
<gene>
    <name evidence="6" type="ORF">PQR00_32245</name>
</gene>
<feature type="transmembrane region" description="Helical" evidence="4">
    <location>
        <begin position="82"/>
        <end position="104"/>
    </location>
</feature>
<dbReference type="InterPro" id="IPR020846">
    <property type="entry name" value="MFS_dom"/>
</dbReference>
<comment type="caution">
    <text evidence="6">The sequence shown here is derived from an EMBL/GenBank/DDBJ whole genome shotgun (WGS) entry which is preliminary data.</text>
</comment>
<feature type="transmembrane region" description="Helical" evidence="4">
    <location>
        <begin position="190"/>
        <end position="221"/>
    </location>
</feature>
<protein>
    <submittedName>
        <fullName evidence="6">MFS transporter</fullName>
    </submittedName>
</protein>
<dbReference type="EMBL" id="JAQQDH010000018">
    <property type="protein sequence ID" value="MFM0448269.1"/>
    <property type="molecule type" value="Genomic_DNA"/>
</dbReference>
<dbReference type="RefSeq" id="WP_408131616.1">
    <property type="nucleotide sequence ID" value="NZ_JAQQDH010000018.1"/>
</dbReference>
<sequence length="347" mass="36239">MALRPGIASIGPVLPLISRVFSLSHAVASLLTTIPILLMGLLAIPSAWMAKQFGRTRVLLASLVVLLVSMVARTFAANAVVLFLSTVGVGAGIAVAGTLFAGLIKSRFPAKVALMMSLYATALAFSSTVSAAATGTIAALSDTNGWRLGTGIWTPVALIAVGAALVILIREKPQVQRTMPRATRHAPLPLTSTSAWLIALFFACDNFLFFAFLAWLAPIYIERGFSAVSAGLLLATFTISFTLAIPVFGSLSRAHDRRGWLAACAALIGVGTLALAVRPLVMPHVWVAIAAFGLGGGFTLGMTLPLDNVHAPDEVESWNAFVMTVGYLVAAAGPLVVGGTTRFHGFL</sequence>
<dbReference type="SUPFAM" id="SSF103473">
    <property type="entry name" value="MFS general substrate transporter"/>
    <property type="match status" value="1"/>
</dbReference>
<feature type="transmembrane region" description="Helical" evidence="4">
    <location>
        <begin position="318"/>
        <end position="337"/>
    </location>
</feature>
<evidence type="ECO:0000256" key="2">
    <source>
        <dbReference type="ARBA" id="ARBA00022989"/>
    </source>
</evidence>
<dbReference type="PANTHER" id="PTHR23523">
    <property type="match status" value="1"/>
</dbReference>
<feature type="transmembrane region" description="Helical" evidence="4">
    <location>
        <begin position="227"/>
        <end position="248"/>
    </location>
</feature>
<keyword evidence="2 4" id="KW-1133">Transmembrane helix</keyword>
<evidence type="ECO:0000259" key="5">
    <source>
        <dbReference type="PROSITE" id="PS50850"/>
    </source>
</evidence>
<dbReference type="InterPro" id="IPR011701">
    <property type="entry name" value="MFS"/>
</dbReference>
<evidence type="ECO:0000256" key="4">
    <source>
        <dbReference type="SAM" id="Phobius"/>
    </source>
</evidence>
<feature type="transmembrane region" description="Helical" evidence="4">
    <location>
        <begin position="260"/>
        <end position="280"/>
    </location>
</feature>
<feature type="transmembrane region" description="Helical" evidence="4">
    <location>
        <begin position="286"/>
        <end position="306"/>
    </location>
</feature>
<dbReference type="InterPro" id="IPR052524">
    <property type="entry name" value="MFS_Cyanate_Porter"/>
</dbReference>
<feature type="transmembrane region" description="Helical" evidence="4">
    <location>
        <begin position="116"/>
        <end position="140"/>
    </location>
</feature>
<dbReference type="Pfam" id="PF07690">
    <property type="entry name" value="MFS_1"/>
    <property type="match status" value="1"/>
</dbReference>
<feature type="transmembrane region" description="Helical" evidence="4">
    <location>
        <begin position="152"/>
        <end position="169"/>
    </location>
</feature>
<dbReference type="Proteomes" id="UP001629288">
    <property type="component" value="Unassembled WGS sequence"/>
</dbReference>
<name>A0ABW9CBW0_9BURK</name>
<dbReference type="PROSITE" id="PS50850">
    <property type="entry name" value="MFS"/>
    <property type="match status" value="1"/>
</dbReference>
<evidence type="ECO:0000313" key="7">
    <source>
        <dbReference type="Proteomes" id="UP001629288"/>
    </source>
</evidence>
<dbReference type="PANTHER" id="PTHR23523:SF2">
    <property type="entry name" value="2-NITROIMIDAZOLE TRANSPORTER"/>
    <property type="match status" value="1"/>
</dbReference>
<feature type="domain" description="Major facilitator superfamily (MFS) profile" evidence="5">
    <location>
        <begin position="1"/>
        <end position="347"/>
    </location>
</feature>
<keyword evidence="7" id="KW-1185">Reference proteome</keyword>
<reference evidence="6 7" key="1">
    <citation type="journal article" date="2024" name="Chem. Sci.">
        <title>Discovery of megapolipeptins by genome mining of a Burkholderiales bacteria collection.</title>
        <authorList>
            <person name="Paulo B.S."/>
            <person name="Recchia M.J.J."/>
            <person name="Lee S."/>
            <person name="Fergusson C.H."/>
            <person name="Romanowski S.B."/>
            <person name="Hernandez A."/>
            <person name="Krull N."/>
            <person name="Liu D.Y."/>
            <person name="Cavanagh H."/>
            <person name="Bos A."/>
            <person name="Gray C.A."/>
            <person name="Murphy B.T."/>
            <person name="Linington R.G."/>
            <person name="Eustaquio A.S."/>
        </authorList>
    </citation>
    <scope>NUCLEOTIDE SEQUENCE [LARGE SCALE GENOMIC DNA]</scope>
    <source>
        <strain evidence="6 7">RL17-379-BIB-C</strain>
    </source>
</reference>